<evidence type="ECO:0000313" key="5">
    <source>
        <dbReference type="Proteomes" id="UP000186004"/>
    </source>
</evidence>
<dbReference type="OrthoDB" id="3395451at2"/>
<keyword evidence="3" id="KW-1133">Transmembrane helix</keyword>
<evidence type="ECO:0000256" key="2">
    <source>
        <dbReference type="SAM" id="MobiDB-lite"/>
    </source>
</evidence>
<protein>
    <submittedName>
        <fullName evidence="4">Uncharacterized protein</fullName>
    </submittedName>
</protein>
<dbReference type="RefSeq" id="WP_076471388.1">
    <property type="nucleotide sequence ID" value="NZ_FTNF01000010.1"/>
</dbReference>
<sequence length="274" mass="28550">MTQPPTGPQGYPPPDPAQPPAVPGQPPYDGTPRFPQQPAPYGAEQPTQQMPRVQPVAPTQPVPAQPAPTQPFSAPPATGGYASPPGVPPYAGQVSAPPVPGFDQPMSAPPVSGPYYGAPMSAPPGSAPPYGQAAPPARKGRAVLVLALVAGLLFVLGGVTTGLYVTKNNELDRTERRLSAQVSERDGTIAANAQEIQKLRTDLQGVQDKLADTEQDLTGTRNDRDEQARQKKVIASCLDKLTTALAAASAGNKSAYDKAMSGLDKVCDEAENYL</sequence>
<keyword evidence="1" id="KW-0175">Coiled coil</keyword>
<dbReference type="EMBL" id="FTNF01000010">
    <property type="protein sequence ID" value="SIR46553.1"/>
    <property type="molecule type" value="Genomic_DNA"/>
</dbReference>
<name>A0A1N7B5K7_9ACTN</name>
<keyword evidence="3" id="KW-0472">Membrane</keyword>
<dbReference type="Proteomes" id="UP000186004">
    <property type="component" value="Unassembled WGS sequence"/>
</dbReference>
<feature type="compositionally biased region" description="Pro residues" evidence="2">
    <location>
        <begin position="58"/>
        <end position="69"/>
    </location>
</feature>
<keyword evidence="5" id="KW-1185">Reference proteome</keyword>
<evidence type="ECO:0000313" key="4">
    <source>
        <dbReference type="EMBL" id="SIR46553.1"/>
    </source>
</evidence>
<keyword evidence="3" id="KW-0812">Transmembrane</keyword>
<dbReference type="STRING" id="1198245.SAMN05444858_110117"/>
<feature type="coiled-coil region" evidence="1">
    <location>
        <begin position="189"/>
        <end position="223"/>
    </location>
</feature>
<evidence type="ECO:0000256" key="1">
    <source>
        <dbReference type="SAM" id="Coils"/>
    </source>
</evidence>
<gene>
    <name evidence="4" type="ORF">SAMN05444858_110117</name>
</gene>
<evidence type="ECO:0000256" key="3">
    <source>
        <dbReference type="SAM" id="Phobius"/>
    </source>
</evidence>
<reference evidence="4 5" key="1">
    <citation type="submission" date="2017-01" db="EMBL/GenBank/DDBJ databases">
        <authorList>
            <person name="Mah S.A."/>
            <person name="Swanson W.J."/>
            <person name="Moy G.W."/>
            <person name="Vacquier V.D."/>
        </authorList>
    </citation>
    <scope>NUCLEOTIDE SEQUENCE [LARGE SCALE GENOMIC DNA]</scope>
    <source>
        <strain evidence="4 5">DSM 45758</strain>
    </source>
</reference>
<dbReference type="AlphaFoldDB" id="A0A1N7B5K7"/>
<feature type="transmembrane region" description="Helical" evidence="3">
    <location>
        <begin position="142"/>
        <end position="165"/>
    </location>
</feature>
<feature type="region of interest" description="Disordered" evidence="2">
    <location>
        <begin position="1"/>
        <end position="106"/>
    </location>
</feature>
<proteinExistence type="predicted"/>
<accession>A0A1N7B5K7</accession>
<feature type="compositionally biased region" description="Pro residues" evidence="2">
    <location>
        <begin position="1"/>
        <end position="26"/>
    </location>
</feature>
<organism evidence="4 5">
    <name type="scientific">Micromonospora avicenniae</name>
    <dbReference type="NCBI Taxonomy" id="1198245"/>
    <lineage>
        <taxon>Bacteria</taxon>
        <taxon>Bacillati</taxon>
        <taxon>Actinomycetota</taxon>
        <taxon>Actinomycetes</taxon>
        <taxon>Micromonosporales</taxon>
        <taxon>Micromonosporaceae</taxon>
        <taxon>Micromonospora</taxon>
    </lineage>
</organism>